<dbReference type="PROSITE" id="PS00365">
    <property type="entry name" value="NIR_SIR"/>
    <property type="match status" value="1"/>
</dbReference>
<dbReference type="GO" id="GO:0043818">
    <property type="term" value="F:precorrin-3B synthase activity"/>
    <property type="evidence" value="ECO:0007669"/>
    <property type="project" value="UniProtKB-EC"/>
</dbReference>
<protein>
    <submittedName>
        <fullName evidence="8">Precorrin-3B synthase</fullName>
        <ecNumber evidence="8">1.14.13.83</ecNumber>
    </submittedName>
</protein>
<evidence type="ECO:0000256" key="1">
    <source>
        <dbReference type="ARBA" id="ARBA00022485"/>
    </source>
</evidence>
<reference evidence="8" key="1">
    <citation type="journal article" date="2021" name="Polymers (Basel)">
        <title>Highly Stretchable Bacterial Cellulose Produced by Komagataeibacter hansenii SI1.</title>
        <authorList>
            <person name="Cielecka I."/>
            <person name="Ryngajllo M."/>
            <person name="Maniukiewicz W."/>
            <person name="Bielecki S."/>
        </authorList>
    </citation>
    <scope>NUCLEOTIDE SEQUENCE</scope>
    <source>
        <strain evidence="8">SI1</strain>
    </source>
</reference>
<feature type="domain" description="Nitrite/Sulfite reductase ferredoxin-like" evidence="7">
    <location>
        <begin position="245"/>
        <end position="284"/>
    </location>
</feature>
<reference evidence="8" key="2">
    <citation type="submission" date="2022-03" db="EMBL/GenBank/DDBJ databases">
        <authorList>
            <person name="Ryngajllo M."/>
            <person name="Jacek P."/>
            <person name="Kubiak K."/>
        </authorList>
    </citation>
    <scope>NUCLEOTIDE SEQUENCE</scope>
    <source>
        <strain evidence="8">SI1</strain>
    </source>
</reference>
<dbReference type="Gene3D" id="3.30.413.10">
    <property type="entry name" value="Sulfite Reductase Hemoprotein, domain 1"/>
    <property type="match status" value="2"/>
</dbReference>
<dbReference type="InterPro" id="IPR036136">
    <property type="entry name" value="Nit/Sulf_reduc_fer-like_dom_sf"/>
</dbReference>
<dbReference type="EMBL" id="JAIBCX010000017">
    <property type="protein sequence ID" value="MCJ8353979.1"/>
    <property type="molecule type" value="Genomic_DNA"/>
</dbReference>
<organism evidence="8 9">
    <name type="scientific">Novacetimonas hansenii</name>
    <name type="common">Komagataeibacter hansenii</name>
    <dbReference type="NCBI Taxonomy" id="436"/>
    <lineage>
        <taxon>Bacteria</taxon>
        <taxon>Pseudomonadati</taxon>
        <taxon>Pseudomonadota</taxon>
        <taxon>Alphaproteobacteria</taxon>
        <taxon>Acetobacterales</taxon>
        <taxon>Acetobacteraceae</taxon>
        <taxon>Novacetimonas</taxon>
    </lineage>
</organism>
<dbReference type="Gene3D" id="3.90.480.20">
    <property type="match status" value="1"/>
</dbReference>
<evidence type="ECO:0000256" key="4">
    <source>
        <dbReference type="ARBA" id="ARBA00023002"/>
    </source>
</evidence>
<dbReference type="InterPro" id="IPR051329">
    <property type="entry name" value="NIR_SIR_4Fe-4S"/>
</dbReference>
<dbReference type="Pfam" id="PF03460">
    <property type="entry name" value="NIR_SIR_ferr"/>
    <property type="match status" value="2"/>
</dbReference>
<dbReference type="RefSeq" id="WP_247066954.1">
    <property type="nucleotide sequence ID" value="NZ_CP094848.1"/>
</dbReference>
<proteinExistence type="predicted"/>
<dbReference type="PANTHER" id="PTHR32439:SF9">
    <property type="entry name" value="BLR3264 PROTEIN"/>
    <property type="match status" value="1"/>
</dbReference>
<dbReference type="InterPro" id="IPR012798">
    <property type="entry name" value="Cbl_synth_CobG-like"/>
</dbReference>
<keyword evidence="2" id="KW-0349">Heme</keyword>
<comment type="caution">
    <text evidence="8">The sequence shown here is derived from an EMBL/GenBank/DDBJ whole genome shotgun (WGS) entry which is preliminary data.</text>
</comment>
<evidence type="ECO:0000259" key="7">
    <source>
        <dbReference type="Pfam" id="PF03460"/>
    </source>
</evidence>
<evidence type="ECO:0000256" key="2">
    <source>
        <dbReference type="ARBA" id="ARBA00022617"/>
    </source>
</evidence>
<evidence type="ECO:0000313" key="8">
    <source>
        <dbReference type="EMBL" id="MCJ8353979.1"/>
    </source>
</evidence>
<dbReference type="InterPro" id="IPR045854">
    <property type="entry name" value="NO2/SO3_Rdtase_4Fe4S_sf"/>
</dbReference>
<dbReference type="SUPFAM" id="SSF56014">
    <property type="entry name" value="Nitrite and sulphite reductase 4Fe-4S domain-like"/>
    <property type="match status" value="2"/>
</dbReference>
<evidence type="ECO:0000256" key="3">
    <source>
        <dbReference type="ARBA" id="ARBA00022723"/>
    </source>
</evidence>
<feature type="domain" description="Nitrite/Sulfite reductase ferredoxin-like" evidence="7">
    <location>
        <begin position="22"/>
        <end position="82"/>
    </location>
</feature>
<accession>A0AAW5EQI6</accession>
<dbReference type="Gene3D" id="3.90.480.10">
    <property type="entry name" value="Sulfite Reductase Hemoprotein,Domain 2"/>
    <property type="match status" value="1"/>
</dbReference>
<dbReference type="GO" id="GO:0051539">
    <property type="term" value="F:4 iron, 4 sulfur cluster binding"/>
    <property type="evidence" value="ECO:0007669"/>
    <property type="project" value="UniProtKB-KW"/>
</dbReference>
<keyword evidence="1" id="KW-0004">4Fe-4S</keyword>
<dbReference type="NCBIfam" id="TIGR02435">
    <property type="entry name" value="CobG"/>
    <property type="match status" value="1"/>
</dbReference>
<dbReference type="GO" id="GO:0046872">
    <property type="term" value="F:metal ion binding"/>
    <property type="evidence" value="ECO:0007669"/>
    <property type="project" value="UniProtKB-KW"/>
</dbReference>
<dbReference type="GO" id="GO:0020037">
    <property type="term" value="F:heme binding"/>
    <property type="evidence" value="ECO:0007669"/>
    <property type="project" value="InterPro"/>
</dbReference>
<keyword evidence="3" id="KW-0479">Metal-binding</keyword>
<keyword evidence="6" id="KW-0411">Iron-sulfur</keyword>
<dbReference type="EC" id="1.14.13.83" evidence="8"/>
<gene>
    <name evidence="8" type="primary">cobG</name>
    <name evidence="8" type="ORF">K1W68_08250</name>
</gene>
<dbReference type="InterPro" id="IPR005117">
    <property type="entry name" value="NiRdtase/SiRdtase_haem-b_fer"/>
</dbReference>
<dbReference type="Proteomes" id="UP001202887">
    <property type="component" value="Unassembled WGS sequence"/>
</dbReference>
<sequence length="410" mass="42634">MTPPPTVRGWCPGLHTPMEAADGWLVRVRPPLGQLTATQADMIARAATHFGNGRIELTSRGNLQLRGLSPETAPHFAQALHACGLGGEDASERRRAILLSPLAGLDPACDSHTLPIARALDAHLATADHLSALPAKFVMGVDGGGYVPMGTIRADITARAHDGKWQVAVGDARSDCAPDAVPALMLRLAEAFMQVGGNSRPLHHRGIGMAMFAHLGIVARSRDDDGPAPACPTLVGTLPGRCYAVVPPLGRMAAADLSRLARWCASHGAGLLRMTPGRTIILPGQVRAPDVTGFVTDPHDPRLRVVACIGRQGCACTGADVGADALALAPDVPVGVRLHVSGCPKGCANPGRCDLTLVAAATGYDLCRNARAADTPTLRGLDMVGVRALLHEGHASADTPQHQNGEKTPA</sequence>
<dbReference type="PANTHER" id="PTHR32439">
    <property type="entry name" value="FERREDOXIN--NITRITE REDUCTASE, CHLOROPLASTIC"/>
    <property type="match status" value="1"/>
</dbReference>
<keyword evidence="5" id="KW-0408">Iron</keyword>
<dbReference type="SUPFAM" id="SSF55124">
    <property type="entry name" value="Nitrite/Sulfite reductase N-terminal domain-like"/>
    <property type="match status" value="2"/>
</dbReference>
<evidence type="ECO:0000256" key="6">
    <source>
        <dbReference type="ARBA" id="ARBA00023014"/>
    </source>
</evidence>
<evidence type="ECO:0000313" key="9">
    <source>
        <dbReference type="Proteomes" id="UP001202887"/>
    </source>
</evidence>
<dbReference type="AlphaFoldDB" id="A0AAW5EQI6"/>
<dbReference type="InterPro" id="IPR006066">
    <property type="entry name" value="NO2/SO3_Rdtase_FeS/sirohaem_BS"/>
</dbReference>
<evidence type="ECO:0000256" key="5">
    <source>
        <dbReference type="ARBA" id="ARBA00023004"/>
    </source>
</evidence>
<keyword evidence="4 8" id="KW-0560">Oxidoreductase</keyword>
<name>A0AAW5EQI6_NOVHA</name>